<proteinExistence type="predicted"/>
<reference evidence="2 3" key="1">
    <citation type="submission" date="2011-08" db="EMBL/GenBank/DDBJ databases">
        <title>The Genome Sequence of Clostridium hathewayi WAL-18680.</title>
        <authorList>
            <consortium name="The Broad Institute Genome Sequencing Platform"/>
            <person name="Earl A."/>
            <person name="Ward D."/>
            <person name="Feldgarden M."/>
            <person name="Gevers D."/>
            <person name="Finegold S.M."/>
            <person name="Summanen P.H."/>
            <person name="Molitoris D.R."/>
            <person name="Song M."/>
            <person name="Daigneault M."/>
            <person name="Allen-Vercoe E."/>
            <person name="Young S.K."/>
            <person name="Zeng Q."/>
            <person name="Gargeya S."/>
            <person name="Fitzgerald M."/>
            <person name="Haas B."/>
            <person name="Abouelleil A."/>
            <person name="Alvarado L."/>
            <person name="Arachchi H.M."/>
            <person name="Berlin A."/>
            <person name="Brown A."/>
            <person name="Chapman S.B."/>
            <person name="Chen Z."/>
            <person name="Dunbar C."/>
            <person name="Freedman E."/>
            <person name="Gearin G."/>
            <person name="Gellesch M."/>
            <person name="Goldberg J."/>
            <person name="Griggs A."/>
            <person name="Gujja S."/>
            <person name="Heiman D."/>
            <person name="Howarth C."/>
            <person name="Larson L."/>
            <person name="Lui A."/>
            <person name="MacDonald P.J.P."/>
            <person name="Montmayeur A."/>
            <person name="Murphy C."/>
            <person name="Neiman D."/>
            <person name="Pearson M."/>
            <person name="Priest M."/>
            <person name="Roberts A."/>
            <person name="Saif S."/>
            <person name="Shea T."/>
            <person name="Shenoy N."/>
            <person name="Sisk P."/>
            <person name="Stolte C."/>
            <person name="Sykes S."/>
            <person name="Wortman J."/>
            <person name="Nusbaum C."/>
            <person name="Birren B."/>
        </authorList>
    </citation>
    <scope>NUCLEOTIDE SEQUENCE [LARGE SCALE GENOMIC DNA]</scope>
    <source>
        <strain evidence="2 3">WAL-18680</strain>
    </source>
</reference>
<evidence type="ECO:0000313" key="2">
    <source>
        <dbReference type="EMBL" id="EHI58550.1"/>
    </source>
</evidence>
<keyword evidence="1" id="KW-1133">Transmembrane helix</keyword>
<gene>
    <name evidence="2" type="ORF">HMPREF9473_03509</name>
</gene>
<evidence type="ECO:0000313" key="3">
    <source>
        <dbReference type="Proteomes" id="UP000005384"/>
    </source>
</evidence>
<name>G5IJ36_9FIRM</name>
<keyword evidence="3" id="KW-1185">Reference proteome</keyword>
<keyword evidence="1" id="KW-0472">Membrane</keyword>
<dbReference type="PATRIC" id="fig|742737.3.peg.3488"/>
<dbReference type="EMBL" id="ADLN01000096">
    <property type="protein sequence ID" value="EHI58550.1"/>
    <property type="molecule type" value="Genomic_DNA"/>
</dbReference>
<organism evidence="2 3">
    <name type="scientific">Hungatella hathewayi WAL-18680</name>
    <dbReference type="NCBI Taxonomy" id="742737"/>
    <lineage>
        <taxon>Bacteria</taxon>
        <taxon>Bacillati</taxon>
        <taxon>Bacillota</taxon>
        <taxon>Clostridia</taxon>
        <taxon>Lachnospirales</taxon>
        <taxon>Lachnospiraceae</taxon>
        <taxon>Hungatella</taxon>
    </lineage>
</organism>
<dbReference type="OrthoDB" id="2166499at2"/>
<dbReference type="RefSeq" id="WP_006781499.1">
    <property type="nucleotide sequence ID" value="NZ_CP040506.1"/>
</dbReference>
<dbReference type="AlphaFoldDB" id="G5IJ36"/>
<comment type="caution">
    <text evidence="2">The sequence shown here is derived from an EMBL/GenBank/DDBJ whole genome shotgun (WGS) entry which is preliminary data.</text>
</comment>
<feature type="transmembrane region" description="Helical" evidence="1">
    <location>
        <begin position="21"/>
        <end position="45"/>
    </location>
</feature>
<evidence type="ECO:0000256" key="1">
    <source>
        <dbReference type="SAM" id="Phobius"/>
    </source>
</evidence>
<accession>G5IJ36</accession>
<keyword evidence="1" id="KW-0812">Transmembrane</keyword>
<dbReference type="HOGENOM" id="CLU_094165_0_0_9"/>
<sequence>MMKSRGKTRKQRRKQKTGLRFLFGILLAVAGLVAVILAVLTLYSLPKPVQAQMDILADPNAINGTLHAGSRPVGEGEYRVVLNQLPTMTSDSRECNIEFENPPENRYSARISLYLKSTGTYIGGTKRVDPGTYIETIELSEPLPPGEIPVLAGIELFTETKPAGSMTLELAVRVIEQTNQGETVE</sequence>
<dbReference type="Proteomes" id="UP000005384">
    <property type="component" value="Unassembled WGS sequence"/>
</dbReference>
<protein>
    <submittedName>
        <fullName evidence="2">Uncharacterized protein</fullName>
    </submittedName>
</protein>